<gene>
    <name evidence="6" type="ORF">A3F02_00965</name>
</gene>
<dbReference type="SUPFAM" id="SSF55920">
    <property type="entry name" value="Creatinase/aminopeptidase"/>
    <property type="match status" value="1"/>
</dbReference>
<accession>A0A1F5H0H1</accession>
<dbReference type="InterPro" id="IPR000587">
    <property type="entry name" value="Creatinase_N"/>
</dbReference>
<proteinExistence type="inferred from homology"/>
<keyword evidence="1 3" id="KW-0479">Metal-binding</keyword>
<dbReference type="CDD" id="cd01092">
    <property type="entry name" value="APP-like"/>
    <property type="match status" value="1"/>
</dbReference>
<evidence type="ECO:0008006" key="8">
    <source>
        <dbReference type="Google" id="ProtNLM"/>
    </source>
</evidence>
<dbReference type="Proteomes" id="UP000176666">
    <property type="component" value="Unassembled WGS sequence"/>
</dbReference>
<dbReference type="Pfam" id="PF01321">
    <property type="entry name" value="Creatinase_N"/>
    <property type="match status" value="1"/>
</dbReference>
<sequence length="380" mass="42360">MYNRLVKFQKALKKQNLDGFIVTNPVNIFYLTGFKGISPAEREGILVFSPKATLITAKLYQAEALKLRSPKLKIKIADERNKILDAISKVLKGKTKVGLPADLSTKDLSSVEALAKVGFEEQDLKYLEFKEFKKTLKNTRLVPCKNLVEDLRIIKSPEEIKSIEKAQLISQKAFQYLLKTIKIGSTEAEIADKLSKIIKDLGGQGLAFESIIAAGTNSALPHYKTGNRKIKNGQVLLFDFGAKYQHYCADLSRTVFVGKVNTQKHKVFQLVQKAQKKAIDSISQGIKTADVYQAAYKVFKDSKVNQYFLHGLGHGVGLEIHEAPRLKPNNDAKLLENMVFSVEPGLYFPAWGGVRIEDLVVIKNGRAKVLGKLQEGIIVI</sequence>
<dbReference type="PROSITE" id="PS00491">
    <property type="entry name" value="PROLINE_PEPTIDASE"/>
    <property type="match status" value="1"/>
</dbReference>
<dbReference type="PANTHER" id="PTHR46112">
    <property type="entry name" value="AMINOPEPTIDASE"/>
    <property type="match status" value="1"/>
</dbReference>
<dbReference type="AlphaFoldDB" id="A0A1F5H0H1"/>
<organism evidence="6 7">
    <name type="scientific">Candidatus Curtissbacteria bacterium RIFCSPHIGHO2_12_FULL_38_9b</name>
    <dbReference type="NCBI Taxonomy" id="1797720"/>
    <lineage>
        <taxon>Bacteria</taxon>
        <taxon>Candidatus Curtissiibacteriota</taxon>
    </lineage>
</organism>
<dbReference type="Gene3D" id="3.90.230.10">
    <property type="entry name" value="Creatinase/methionine aminopeptidase superfamily"/>
    <property type="match status" value="1"/>
</dbReference>
<dbReference type="Gene3D" id="3.40.350.10">
    <property type="entry name" value="Creatinase/prolidase N-terminal domain"/>
    <property type="match status" value="1"/>
</dbReference>
<comment type="similarity">
    <text evidence="3">Belongs to the peptidase M24B family.</text>
</comment>
<dbReference type="EMBL" id="MFBJ01000003">
    <property type="protein sequence ID" value="OGD97527.1"/>
    <property type="molecule type" value="Genomic_DNA"/>
</dbReference>
<dbReference type="SUPFAM" id="SSF53092">
    <property type="entry name" value="Creatinase/prolidase N-terminal domain"/>
    <property type="match status" value="1"/>
</dbReference>
<protein>
    <recommendedName>
        <fullName evidence="8">Peptidase M24 domain-containing protein</fullName>
    </recommendedName>
</protein>
<dbReference type="InterPro" id="IPR029149">
    <property type="entry name" value="Creatin/AminoP/Spt16_N"/>
</dbReference>
<evidence type="ECO:0000256" key="3">
    <source>
        <dbReference type="RuleBase" id="RU000590"/>
    </source>
</evidence>
<dbReference type="Pfam" id="PF00557">
    <property type="entry name" value="Peptidase_M24"/>
    <property type="match status" value="1"/>
</dbReference>
<dbReference type="PANTHER" id="PTHR46112:SF2">
    <property type="entry name" value="XAA-PRO AMINOPEPTIDASE P-RELATED"/>
    <property type="match status" value="1"/>
</dbReference>
<dbReference type="GO" id="GO:0046872">
    <property type="term" value="F:metal ion binding"/>
    <property type="evidence" value="ECO:0007669"/>
    <property type="project" value="UniProtKB-KW"/>
</dbReference>
<feature type="domain" description="Creatinase N-terminal" evidence="5">
    <location>
        <begin position="4"/>
        <end position="154"/>
    </location>
</feature>
<evidence type="ECO:0000313" key="6">
    <source>
        <dbReference type="EMBL" id="OGD97527.1"/>
    </source>
</evidence>
<dbReference type="GO" id="GO:0016787">
    <property type="term" value="F:hydrolase activity"/>
    <property type="evidence" value="ECO:0007669"/>
    <property type="project" value="UniProtKB-KW"/>
</dbReference>
<keyword evidence="2" id="KW-0378">Hydrolase</keyword>
<evidence type="ECO:0000259" key="5">
    <source>
        <dbReference type="Pfam" id="PF01321"/>
    </source>
</evidence>
<evidence type="ECO:0000259" key="4">
    <source>
        <dbReference type="Pfam" id="PF00557"/>
    </source>
</evidence>
<evidence type="ECO:0000313" key="7">
    <source>
        <dbReference type="Proteomes" id="UP000176666"/>
    </source>
</evidence>
<evidence type="ECO:0000256" key="1">
    <source>
        <dbReference type="ARBA" id="ARBA00022723"/>
    </source>
</evidence>
<dbReference type="InterPro" id="IPR050659">
    <property type="entry name" value="Peptidase_M24B"/>
</dbReference>
<name>A0A1F5H0H1_9BACT</name>
<feature type="domain" description="Peptidase M24" evidence="4">
    <location>
        <begin position="162"/>
        <end position="363"/>
    </location>
</feature>
<reference evidence="6 7" key="1">
    <citation type="journal article" date="2016" name="Nat. Commun.">
        <title>Thousands of microbial genomes shed light on interconnected biogeochemical processes in an aquifer system.</title>
        <authorList>
            <person name="Anantharaman K."/>
            <person name="Brown C.T."/>
            <person name="Hug L.A."/>
            <person name="Sharon I."/>
            <person name="Castelle C.J."/>
            <person name="Probst A.J."/>
            <person name="Thomas B.C."/>
            <person name="Singh A."/>
            <person name="Wilkins M.J."/>
            <person name="Karaoz U."/>
            <person name="Brodie E.L."/>
            <person name="Williams K.H."/>
            <person name="Hubbard S.S."/>
            <person name="Banfield J.F."/>
        </authorList>
    </citation>
    <scope>NUCLEOTIDE SEQUENCE [LARGE SCALE GENOMIC DNA]</scope>
</reference>
<dbReference type="InterPro" id="IPR001131">
    <property type="entry name" value="Peptidase_M24B_aminopep-P_CS"/>
</dbReference>
<dbReference type="InterPro" id="IPR000994">
    <property type="entry name" value="Pept_M24"/>
</dbReference>
<dbReference type="InterPro" id="IPR036005">
    <property type="entry name" value="Creatinase/aminopeptidase-like"/>
</dbReference>
<comment type="caution">
    <text evidence="6">The sequence shown here is derived from an EMBL/GenBank/DDBJ whole genome shotgun (WGS) entry which is preliminary data.</text>
</comment>
<evidence type="ECO:0000256" key="2">
    <source>
        <dbReference type="ARBA" id="ARBA00022801"/>
    </source>
</evidence>